<keyword evidence="1" id="KW-0472">Membrane</keyword>
<feature type="transmembrane region" description="Helical" evidence="1">
    <location>
        <begin position="94"/>
        <end position="113"/>
    </location>
</feature>
<keyword evidence="3" id="KW-1185">Reference proteome</keyword>
<reference evidence="2 3" key="1">
    <citation type="submission" date="2018-10" db="EMBL/GenBank/DDBJ databases">
        <title>Genomic Encyclopedia of Archaeal and Bacterial Type Strains, Phase II (KMG-II): from individual species to whole genera.</title>
        <authorList>
            <person name="Goeker M."/>
        </authorList>
    </citation>
    <scope>NUCLEOTIDE SEQUENCE [LARGE SCALE GENOMIC DNA]</scope>
    <source>
        <strain evidence="2 3">DSM 29537</strain>
    </source>
</reference>
<accession>A0A495LZA9</accession>
<dbReference type="Proteomes" id="UP000277579">
    <property type="component" value="Unassembled WGS sequence"/>
</dbReference>
<protein>
    <recommendedName>
        <fullName evidence="4">DoxX-like protein</fullName>
    </recommendedName>
</protein>
<name>A0A495LZA9_9FLAO</name>
<feature type="transmembrane region" description="Helical" evidence="1">
    <location>
        <begin position="46"/>
        <end position="64"/>
    </location>
</feature>
<dbReference type="EMBL" id="RBLC01000005">
    <property type="protein sequence ID" value="RKS19014.1"/>
    <property type="molecule type" value="Genomic_DNA"/>
</dbReference>
<evidence type="ECO:0000313" key="2">
    <source>
        <dbReference type="EMBL" id="RKS19014.1"/>
    </source>
</evidence>
<evidence type="ECO:0008006" key="4">
    <source>
        <dbReference type="Google" id="ProtNLM"/>
    </source>
</evidence>
<sequence>MAKNIISLLLLVISAALNARHAWDTFNYRSNPESAKAMADLGIGESAMPFLGLLAILIMALLLIPQTFFLGNLLNALAIVLIMALALRTGNYKMAVFEIPFLAMPLIMIWLGYPFKK</sequence>
<evidence type="ECO:0000256" key="1">
    <source>
        <dbReference type="SAM" id="Phobius"/>
    </source>
</evidence>
<evidence type="ECO:0000313" key="3">
    <source>
        <dbReference type="Proteomes" id="UP000277579"/>
    </source>
</evidence>
<feature type="transmembrane region" description="Helical" evidence="1">
    <location>
        <begin position="69"/>
        <end position="88"/>
    </location>
</feature>
<dbReference type="RefSeq" id="WP_121377255.1">
    <property type="nucleotide sequence ID" value="NZ_RBLC01000005.1"/>
</dbReference>
<gene>
    <name evidence="2" type="ORF">CLV94_2965</name>
</gene>
<comment type="caution">
    <text evidence="2">The sequence shown here is derived from an EMBL/GenBank/DDBJ whole genome shotgun (WGS) entry which is preliminary data.</text>
</comment>
<dbReference type="OrthoDB" id="826196at2"/>
<dbReference type="AlphaFoldDB" id="A0A495LZA9"/>
<keyword evidence="1" id="KW-0812">Transmembrane</keyword>
<proteinExistence type="predicted"/>
<keyword evidence="1" id="KW-1133">Transmembrane helix</keyword>
<organism evidence="2 3">
    <name type="scientific">Flavobacterium endophyticum</name>
    <dbReference type="NCBI Taxonomy" id="1540163"/>
    <lineage>
        <taxon>Bacteria</taxon>
        <taxon>Pseudomonadati</taxon>
        <taxon>Bacteroidota</taxon>
        <taxon>Flavobacteriia</taxon>
        <taxon>Flavobacteriales</taxon>
        <taxon>Flavobacteriaceae</taxon>
        <taxon>Flavobacterium</taxon>
    </lineage>
</organism>